<evidence type="ECO:0000256" key="1">
    <source>
        <dbReference type="ARBA" id="ARBA00038240"/>
    </source>
</evidence>
<comment type="similarity">
    <text evidence="1">Belongs to the pseudomonas-type ThrB family.</text>
</comment>
<name>A0A8J3I3W0_9CHLR</name>
<dbReference type="SUPFAM" id="SSF56112">
    <property type="entry name" value="Protein kinase-like (PK-like)"/>
    <property type="match status" value="1"/>
</dbReference>
<evidence type="ECO:0000259" key="2">
    <source>
        <dbReference type="Pfam" id="PF01636"/>
    </source>
</evidence>
<proteinExistence type="inferred from homology"/>
<dbReference type="InterPro" id="IPR050249">
    <property type="entry name" value="Pseudomonas-type_ThrB"/>
</dbReference>
<gene>
    <name evidence="3" type="ORF">KSX_45430</name>
</gene>
<accession>A0A8J3I3W0</accession>
<dbReference type="InterPro" id="IPR011009">
    <property type="entry name" value="Kinase-like_dom_sf"/>
</dbReference>
<dbReference type="Pfam" id="PF01636">
    <property type="entry name" value="APH"/>
    <property type="match status" value="1"/>
</dbReference>
<dbReference type="AlphaFoldDB" id="A0A8J3I3W0"/>
<reference evidence="3" key="1">
    <citation type="submission" date="2020-10" db="EMBL/GenBank/DDBJ databases">
        <title>Taxonomic study of unclassified bacteria belonging to the class Ktedonobacteria.</title>
        <authorList>
            <person name="Yabe S."/>
            <person name="Wang C.M."/>
            <person name="Zheng Y."/>
            <person name="Sakai Y."/>
            <person name="Cavaletti L."/>
            <person name="Monciardini P."/>
            <person name="Donadio S."/>
        </authorList>
    </citation>
    <scope>NUCLEOTIDE SEQUENCE</scope>
    <source>
        <strain evidence="3">SOSP1-1</strain>
    </source>
</reference>
<feature type="domain" description="Aminoglycoside phosphotransferase" evidence="2">
    <location>
        <begin position="52"/>
        <end position="285"/>
    </location>
</feature>
<evidence type="ECO:0000313" key="4">
    <source>
        <dbReference type="Proteomes" id="UP000612362"/>
    </source>
</evidence>
<protein>
    <submittedName>
        <fullName evidence="3">Aminoglycoside phosphotransferase</fullName>
    </submittedName>
</protein>
<dbReference type="InterPro" id="IPR002575">
    <property type="entry name" value="Aminoglycoside_PTrfase"/>
</dbReference>
<sequence>MEIAISGLSYNGQIRRLRELAEAALTYFDIGNARLSLLNSGADTLFQVMAQRRIASDEDSLNVHIEKGRYTLRLYGDEVSTESILSEMRWLLALRRDTELVVPEPVATRTGSLLIQVEIEDIPETPRCGLFRWVEGRFSESLLNVSRMERAGMFMARLHQHAENYMLPSDFTRPRWDWQELIKPELTEIAGDLGLSAREAATFTTLFEQMEEMFAQLTTNKAHYGLIHSDFQPSNYLFYKDEVRAIDFEKCQFGYYLYDMAVALYSLCGRASEEILREAFFSGYTQIRVLPEQHEKRLSLFTAIYILEPLLRNMWSHSVQARTVLIHELKLVAEQVRAYLAL</sequence>
<dbReference type="GO" id="GO:0019202">
    <property type="term" value="F:amino acid kinase activity"/>
    <property type="evidence" value="ECO:0007669"/>
    <property type="project" value="TreeGrafter"/>
</dbReference>
<dbReference type="Proteomes" id="UP000612362">
    <property type="component" value="Unassembled WGS sequence"/>
</dbReference>
<dbReference type="PANTHER" id="PTHR21064:SF6">
    <property type="entry name" value="AMINOGLYCOSIDE PHOSPHOTRANSFERASE DOMAIN-CONTAINING PROTEIN"/>
    <property type="match status" value="1"/>
</dbReference>
<dbReference type="EMBL" id="BNJF01000002">
    <property type="protein sequence ID" value="GHO46380.1"/>
    <property type="molecule type" value="Genomic_DNA"/>
</dbReference>
<dbReference type="Gene3D" id="3.90.1200.10">
    <property type="match status" value="1"/>
</dbReference>
<dbReference type="Gene3D" id="3.30.200.20">
    <property type="entry name" value="Phosphorylase Kinase, domain 1"/>
    <property type="match status" value="1"/>
</dbReference>
<dbReference type="RefSeq" id="WP_220195761.1">
    <property type="nucleotide sequence ID" value="NZ_BNJF01000002.1"/>
</dbReference>
<comment type="caution">
    <text evidence="3">The sequence shown here is derived from an EMBL/GenBank/DDBJ whole genome shotgun (WGS) entry which is preliminary data.</text>
</comment>
<keyword evidence="4" id="KW-1185">Reference proteome</keyword>
<organism evidence="3 4">
    <name type="scientific">Ktedonospora formicarum</name>
    <dbReference type="NCBI Taxonomy" id="2778364"/>
    <lineage>
        <taxon>Bacteria</taxon>
        <taxon>Bacillati</taxon>
        <taxon>Chloroflexota</taxon>
        <taxon>Ktedonobacteria</taxon>
        <taxon>Ktedonobacterales</taxon>
        <taxon>Ktedonobacteraceae</taxon>
        <taxon>Ktedonospora</taxon>
    </lineage>
</organism>
<evidence type="ECO:0000313" key="3">
    <source>
        <dbReference type="EMBL" id="GHO46380.1"/>
    </source>
</evidence>
<dbReference type="PANTHER" id="PTHR21064">
    <property type="entry name" value="AMINOGLYCOSIDE PHOSPHOTRANSFERASE DOMAIN-CONTAINING PROTEIN-RELATED"/>
    <property type="match status" value="1"/>
</dbReference>